<dbReference type="PANTHER" id="PTHR21666:SF289">
    <property type="entry name" value="L-ALA--D-GLU ENDOPEPTIDASE"/>
    <property type="match status" value="1"/>
</dbReference>
<proteinExistence type="predicted"/>
<keyword evidence="2" id="KW-0472">Membrane</keyword>
<evidence type="ECO:0000313" key="5">
    <source>
        <dbReference type="Proteomes" id="UP000753961"/>
    </source>
</evidence>
<dbReference type="PANTHER" id="PTHR21666">
    <property type="entry name" value="PEPTIDASE-RELATED"/>
    <property type="match status" value="1"/>
</dbReference>
<name>A0A953HTS2_9BACT</name>
<protein>
    <submittedName>
        <fullName evidence="4">M23 family metallopeptidase</fullName>
    </submittedName>
</protein>
<dbReference type="Proteomes" id="UP000753961">
    <property type="component" value="Unassembled WGS sequence"/>
</dbReference>
<dbReference type="InterPro" id="IPR011055">
    <property type="entry name" value="Dup_hybrid_motif"/>
</dbReference>
<feature type="transmembrane region" description="Helical" evidence="2">
    <location>
        <begin position="38"/>
        <end position="59"/>
    </location>
</feature>
<dbReference type="AlphaFoldDB" id="A0A953HTS2"/>
<keyword evidence="1" id="KW-0732">Signal</keyword>
<sequence>MSEFSENDKQAWWQMPLRLETVNPDTLQRKHFFSMQRWKIAVLFALLIVGIVGVTYALVGFTPLRRLLPGDYSQLDVPEMVELRNRVQEMEEILKQQDNYIITMQGILSGEPLDSLQHQDTRFSTDFDTSAKPVQKIEEEVQLRETMEMEDRLRSLRQNIRQSGTEVLGKSQLSDLMAPVIGPMGKGYDPAVSHYGIDILAPKNTAVKSIADGLVLQSDWTVETGNTIMVLHAGGVISVYKHNSSLLKENYQKVSQGEAVAIIGNTGTLTTGPHVHFELWVDGFPVDPTSYINFQ</sequence>
<dbReference type="EMBL" id="JAHVHU010000008">
    <property type="protein sequence ID" value="MBY5958280.1"/>
    <property type="molecule type" value="Genomic_DNA"/>
</dbReference>
<feature type="domain" description="M23ase beta-sheet core" evidence="3">
    <location>
        <begin position="193"/>
        <end position="288"/>
    </location>
</feature>
<evidence type="ECO:0000256" key="1">
    <source>
        <dbReference type="ARBA" id="ARBA00022729"/>
    </source>
</evidence>
<comment type="caution">
    <text evidence="4">The sequence shown here is derived from an EMBL/GenBank/DDBJ whole genome shotgun (WGS) entry which is preliminary data.</text>
</comment>
<dbReference type="Gene3D" id="2.70.70.10">
    <property type="entry name" value="Glucose Permease (Domain IIA)"/>
    <property type="match status" value="1"/>
</dbReference>
<keyword evidence="2" id="KW-1133">Transmembrane helix</keyword>
<keyword evidence="2" id="KW-0812">Transmembrane</keyword>
<evidence type="ECO:0000259" key="3">
    <source>
        <dbReference type="Pfam" id="PF01551"/>
    </source>
</evidence>
<keyword evidence="5" id="KW-1185">Reference proteome</keyword>
<accession>A0A953HTS2</accession>
<dbReference type="CDD" id="cd12797">
    <property type="entry name" value="M23_peptidase"/>
    <property type="match status" value="1"/>
</dbReference>
<reference evidence="4" key="1">
    <citation type="submission" date="2021-06" db="EMBL/GenBank/DDBJ databases">
        <title>44 bacteria genomes isolated from Dapeng, Shenzhen.</title>
        <authorList>
            <person name="Zheng W."/>
            <person name="Yu S."/>
            <person name="Huang Y."/>
        </authorList>
    </citation>
    <scope>NUCLEOTIDE SEQUENCE</scope>
    <source>
        <strain evidence="4">DP5N28-2</strain>
    </source>
</reference>
<dbReference type="Pfam" id="PF01551">
    <property type="entry name" value="Peptidase_M23"/>
    <property type="match status" value="1"/>
</dbReference>
<evidence type="ECO:0000256" key="2">
    <source>
        <dbReference type="SAM" id="Phobius"/>
    </source>
</evidence>
<dbReference type="SUPFAM" id="SSF51261">
    <property type="entry name" value="Duplicated hybrid motif"/>
    <property type="match status" value="1"/>
</dbReference>
<dbReference type="InterPro" id="IPR016047">
    <property type="entry name" value="M23ase_b-sheet_dom"/>
</dbReference>
<gene>
    <name evidence="4" type="ORF">KUV50_09070</name>
</gene>
<organism evidence="4 5">
    <name type="scientific">Membranihabitans marinus</name>
    <dbReference type="NCBI Taxonomy" id="1227546"/>
    <lineage>
        <taxon>Bacteria</taxon>
        <taxon>Pseudomonadati</taxon>
        <taxon>Bacteroidota</taxon>
        <taxon>Saprospiria</taxon>
        <taxon>Saprospirales</taxon>
        <taxon>Saprospiraceae</taxon>
        <taxon>Membranihabitans</taxon>
    </lineage>
</organism>
<dbReference type="InterPro" id="IPR050570">
    <property type="entry name" value="Cell_wall_metabolism_enzyme"/>
</dbReference>
<evidence type="ECO:0000313" key="4">
    <source>
        <dbReference type="EMBL" id="MBY5958280.1"/>
    </source>
</evidence>
<dbReference type="RefSeq" id="WP_222579818.1">
    <property type="nucleotide sequence ID" value="NZ_JAHVHU010000008.1"/>
</dbReference>
<dbReference type="GO" id="GO:0004222">
    <property type="term" value="F:metalloendopeptidase activity"/>
    <property type="evidence" value="ECO:0007669"/>
    <property type="project" value="TreeGrafter"/>
</dbReference>